<sequence>MEFSDQSLDSFVYNSLRETPDSDGHSEGGMLLLGDAEKAPEFLPDLASLLDSDVSSSSPPHEESDEDVIVLGVKRPTYQEITLEEDDDGKVYESNVKVVEKPVQKENEIEELLFNCSMCDKSYRVESLLKFHLRMHGTETSPSFLENPSPDSCPSSEEDNSSENIPRKSKSSKREKENHMKVSSKSYSIRKSRHQKHHKRRKKELSKSSL</sequence>
<evidence type="ECO:0000256" key="2">
    <source>
        <dbReference type="SAM" id="MobiDB-lite"/>
    </source>
</evidence>
<proteinExistence type="predicted"/>
<name>A0A8X6IPI3_9ARAC</name>
<keyword evidence="1" id="KW-0863">Zinc-finger</keyword>
<dbReference type="SUPFAM" id="SSF57667">
    <property type="entry name" value="beta-beta-alpha zinc fingers"/>
    <property type="match status" value="1"/>
</dbReference>
<keyword evidence="1" id="KW-0862">Zinc</keyword>
<evidence type="ECO:0000313" key="4">
    <source>
        <dbReference type="EMBL" id="GFS54586.1"/>
    </source>
</evidence>
<evidence type="ECO:0000259" key="3">
    <source>
        <dbReference type="PROSITE" id="PS50157"/>
    </source>
</evidence>
<protein>
    <recommendedName>
        <fullName evidence="3">C2H2-type domain-containing protein</fullName>
    </recommendedName>
</protein>
<comment type="caution">
    <text evidence="4">The sequence shown here is derived from an EMBL/GenBank/DDBJ whole genome shotgun (WGS) entry which is preliminary data.</text>
</comment>
<feature type="compositionally biased region" description="Low complexity" evidence="2">
    <location>
        <begin position="146"/>
        <end position="155"/>
    </location>
</feature>
<dbReference type="Gene3D" id="3.30.160.60">
    <property type="entry name" value="Classic Zinc Finger"/>
    <property type="match status" value="1"/>
</dbReference>
<dbReference type="Proteomes" id="UP000886998">
    <property type="component" value="Unassembled WGS sequence"/>
</dbReference>
<dbReference type="PROSITE" id="PS50157">
    <property type="entry name" value="ZINC_FINGER_C2H2_2"/>
    <property type="match status" value="1"/>
</dbReference>
<evidence type="ECO:0000256" key="1">
    <source>
        <dbReference type="PROSITE-ProRule" id="PRU00042"/>
    </source>
</evidence>
<dbReference type="OrthoDB" id="6435054at2759"/>
<feature type="region of interest" description="Disordered" evidence="2">
    <location>
        <begin position="1"/>
        <end position="31"/>
    </location>
</feature>
<dbReference type="GO" id="GO:0008270">
    <property type="term" value="F:zinc ion binding"/>
    <property type="evidence" value="ECO:0007669"/>
    <property type="project" value="UniProtKB-KW"/>
</dbReference>
<feature type="domain" description="C2H2-type" evidence="3">
    <location>
        <begin position="114"/>
        <end position="141"/>
    </location>
</feature>
<keyword evidence="5" id="KW-1185">Reference proteome</keyword>
<dbReference type="AlphaFoldDB" id="A0A8X6IPI3"/>
<gene>
    <name evidence="4" type="ORF">TNIN_131211</name>
</gene>
<dbReference type="InterPro" id="IPR013087">
    <property type="entry name" value="Znf_C2H2_type"/>
</dbReference>
<keyword evidence="1" id="KW-0479">Metal-binding</keyword>
<feature type="region of interest" description="Disordered" evidence="2">
    <location>
        <begin position="139"/>
        <end position="210"/>
    </location>
</feature>
<dbReference type="EMBL" id="BMAV01026936">
    <property type="protein sequence ID" value="GFS54586.1"/>
    <property type="molecule type" value="Genomic_DNA"/>
</dbReference>
<organism evidence="4 5">
    <name type="scientific">Trichonephila inaurata madagascariensis</name>
    <dbReference type="NCBI Taxonomy" id="2747483"/>
    <lineage>
        <taxon>Eukaryota</taxon>
        <taxon>Metazoa</taxon>
        <taxon>Ecdysozoa</taxon>
        <taxon>Arthropoda</taxon>
        <taxon>Chelicerata</taxon>
        <taxon>Arachnida</taxon>
        <taxon>Araneae</taxon>
        <taxon>Araneomorphae</taxon>
        <taxon>Entelegynae</taxon>
        <taxon>Araneoidea</taxon>
        <taxon>Nephilidae</taxon>
        <taxon>Trichonephila</taxon>
        <taxon>Trichonephila inaurata</taxon>
    </lineage>
</organism>
<dbReference type="InterPro" id="IPR036236">
    <property type="entry name" value="Znf_C2H2_sf"/>
</dbReference>
<dbReference type="PROSITE" id="PS00028">
    <property type="entry name" value="ZINC_FINGER_C2H2_1"/>
    <property type="match status" value="1"/>
</dbReference>
<feature type="compositionally biased region" description="Polar residues" evidence="2">
    <location>
        <begin position="1"/>
        <end position="17"/>
    </location>
</feature>
<accession>A0A8X6IPI3</accession>
<feature type="compositionally biased region" description="Basic residues" evidence="2">
    <location>
        <begin position="188"/>
        <end position="204"/>
    </location>
</feature>
<evidence type="ECO:0000313" key="5">
    <source>
        <dbReference type="Proteomes" id="UP000886998"/>
    </source>
</evidence>
<reference evidence="4" key="1">
    <citation type="submission" date="2020-08" db="EMBL/GenBank/DDBJ databases">
        <title>Multicomponent nature underlies the extraordinary mechanical properties of spider dragline silk.</title>
        <authorList>
            <person name="Kono N."/>
            <person name="Nakamura H."/>
            <person name="Mori M."/>
            <person name="Yoshida Y."/>
            <person name="Ohtoshi R."/>
            <person name="Malay A.D."/>
            <person name="Moran D.A.P."/>
            <person name="Tomita M."/>
            <person name="Numata K."/>
            <person name="Arakawa K."/>
        </authorList>
    </citation>
    <scope>NUCLEOTIDE SEQUENCE</scope>
</reference>